<dbReference type="Pfam" id="PF00076">
    <property type="entry name" value="RRM_1"/>
    <property type="match status" value="1"/>
</dbReference>
<feature type="compositionally biased region" description="Basic and acidic residues" evidence="2">
    <location>
        <begin position="800"/>
        <end position="815"/>
    </location>
</feature>
<keyword evidence="1" id="KW-0694">RNA-binding</keyword>
<dbReference type="AlphaFoldDB" id="A0A1Q9DKY6"/>
<comment type="caution">
    <text evidence="5">The sequence shown here is derived from an EMBL/GenBank/DDBJ whole genome shotgun (WGS) entry which is preliminary data.</text>
</comment>
<dbReference type="Gene3D" id="3.30.70.330">
    <property type="match status" value="1"/>
</dbReference>
<feature type="compositionally biased region" description="Basic residues" evidence="2">
    <location>
        <begin position="742"/>
        <end position="754"/>
    </location>
</feature>
<feature type="compositionally biased region" description="Basic and acidic residues" evidence="2">
    <location>
        <begin position="722"/>
        <end position="741"/>
    </location>
</feature>
<dbReference type="Proteomes" id="UP000186817">
    <property type="component" value="Unassembled WGS sequence"/>
</dbReference>
<keyword evidence="3" id="KW-0472">Membrane</keyword>
<feature type="domain" description="RRM" evidence="4">
    <location>
        <begin position="651"/>
        <end position="699"/>
    </location>
</feature>
<evidence type="ECO:0000313" key="5">
    <source>
        <dbReference type="EMBL" id="OLP95809.1"/>
    </source>
</evidence>
<evidence type="ECO:0000313" key="6">
    <source>
        <dbReference type="Proteomes" id="UP000186817"/>
    </source>
</evidence>
<dbReference type="InterPro" id="IPR035979">
    <property type="entry name" value="RBD_domain_sf"/>
</dbReference>
<organism evidence="5 6">
    <name type="scientific">Symbiodinium microadriaticum</name>
    <name type="common">Dinoflagellate</name>
    <name type="synonym">Zooxanthella microadriatica</name>
    <dbReference type="NCBI Taxonomy" id="2951"/>
    <lineage>
        <taxon>Eukaryota</taxon>
        <taxon>Sar</taxon>
        <taxon>Alveolata</taxon>
        <taxon>Dinophyceae</taxon>
        <taxon>Suessiales</taxon>
        <taxon>Symbiodiniaceae</taxon>
        <taxon>Symbiodinium</taxon>
    </lineage>
</organism>
<keyword evidence="6" id="KW-1185">Reference proteome</keyword>
<protein>
    <recommendedName>
        <fullName evidence="4">RRM domain-containing protein</fullName>
    </recommendedName>
</protein>
<keyword evidence="3" id="KW-0812">Transmembrane</keyword>
<reference evidence="5 6" key="1">
    <citation type="submission" date="2016-02" db="EMBL/GenBank/DDBJ databases">
        <title>Genome analysis of coral dinoflagellate symbionts highlights evolutionary adaptations to a symbiotic lifestyle.</title>
        <authorList>
            <person name="Aranda M."/>
            <person name="Li Y."/>
            <person name="Liew Y.J."/>
            <person name="Baumgarten S."/>
            <person name="Simakov O."/>
            <person name="Wilson M."/>
            <person name="Piel J."/>
            <person name="Ashoor H."/>
            <person name="Bougouffa S."/>
            <person name="Bajic V.B."/>
            <person name="Ryu T."/>
            <person name="Ravasi T."/>
            <person name="Bayer T."/>
            <person name="Micklem G."/>
            <person name="Kim H."/>
            <person name="Bhak J."/>
            <person name="Lajeunesse T.C."/>
            <person name="Voolstra C.R."/>
        </authorList>
    </citation>
    <scope>NUCLEOTIDE SEQUENCE [LARGE SCALE GENOMIC DNA]</scope>
    <source>
        <strain evidence="5 6">CCMP2467</strain>
    </source>
</reference>
<keyword evidence="3" id="KW-1133">Transmembrane helix</keyword>
<name>A0A1Q9DKY6_SYMMI</name>
<gene>
    <name evidence="5" type="ORF">AK812_SmicGene22051</name>
</gene>
<dbReference type="InterPro" id="IPR000504">
    <property type="entry name" value="RRM_dom"/>
</dbReference>
<feature type="compositionally biased region" description="Polar residues" evidence="2">
    <location>
        <begin position="785"/>
        <end position="797"/>
    </location>
</feature>
<dbReference type="InterPro" id="IPR012677">
    <property type="entry name" value="Nucleotide-bd_a/b_plait_sf"/>
</dbReference>
<feature type="compositionally biased region" description="Basic and acidic residues" evidence="2">
    <location>
        <begin position="763"/>
        <end position="774"/>
    </location>
</feature>
<evidence type="ECO:0000256" key="2">
    <source>
        <dbReference type="SAM" id="MobiDB-lite"/>
    </source>
</evidence>
<dbReference type="OrthoDB" id="427848at2759"/>
<dbReference type="PROSITE" id="PS50102">
    <property type="entry name" value="RRM"/>
    <property type="match status" value="1"/>
</dbReference>
<evidence type="ECO:0000259" key="4">
    <source>
        <dbReference type="PROSITE" id="PS50102"/>
    </source>
</evidence>
<proteinExistence type="predicted"/>
<evidence type="ECO:0000256" key="1">
    <source>
        <dbReference type="PROSITE-ProRule" id="PRU00176"/>
    </source>
</evidence>
<feature type="transmembrane region" description="Helical" evidence="3">
    <location>
        <begin position="39"/>
        <end position="59"/>
    </location>
</feature>
<dbReference type="GO" id="GO:0003723">
    <property type="term" value="F:RNA binding"/>
    <property type="evidence" value="ECO:0007669"/>
    <property type="project" value="UniProtKB-UniRule"/>
</dbReference>
<accession>A0A1Q9DKY6</accession>
<evidence type="ECO:0000256" key="3">
    <source>
        <dbReference type="SAM" id="Phobius"/>
    </source>
</evidence>
<feature type="region of interest" description="Disordered" evidence="2">
    <location>
        <begin position="689"/>
        <end position="821"/>
    </location>
</feature>
<dbReference type="SUPFAM" id="SSF54928">
    <property type="entry name" value="RNA-binding domain, RBD"/>
    <property type="match status" value="1"/>
</dbReference>
<sequence length="839" mass="92311">MERVPSKSSSTEMPSLWVVLKATVMEQAEAVWLATPLTWTYVGMLFAALAAIQCLKMLWRRRGRLFRSPIHGPPAPPGVNTTHNDAFTPATTTAGTPSVTTSGGTLTSGVGITLPQQVVDFIIEEVLRIVESRMGDIARMGDMGLLDKFSAMLSELMNSANSTLHLKIDALDSDSALQDTNTRLTRRFQVVDAALEKITDIVYPLKDLLPRLDKLTGLFKEIQEIQDMLSAMQKVVDTVVPSVQGASKAEQSRSATLDGALKSKMDAVQAALEAVVKTAATQSTTTLDKLDEAIPRLQSAIAKTDNMPDKLDRTESLFRERVENLQQQIGSLMGSTQTHAREEAGQLRNLIKATEAVQNAMVELKAAFGAPPADSPGIRPMLELARNTDSGVQELGTVVQELSVVLTEIKDKLPDRPPYRPPPTQQCPQEAPVVQQAQQAGMPSVIDLSSRLPPGPSRYPMHASPAPGGVAVTFPSGRTMYATEDEILGHQIPGYVKARYMGTTMNWFACHQVPHKPRIFIEDSRLQDFRFYTAPGLAPNELRNADCMAMVGSQLQANISPAGKYCCDKDAMLLDVTAAPLLLQVLPVLPLLSFVDLHMQSESLIKKHVVADADNQSRWLSANVGCPFTLGWELERRLRIDVLLSLSECGLGHILQIETPKSNLAFIAFAEKADAQEAMEAMDGKNLDGQTLTVSKAGPKPTYRPTTDPNENFKKVLMTTQTERENVRYRKDVEKAAEKLRPKSRSRSVRRRRLSTQPISQSAEKKKEKPREKFASITAKRAKCKSQSQWLTTSRTGSCPKERAEQPKQKLEQEYGQKTGATKSSECLQLVTLARIALH</sequence>
<dbReference type="EMBL" id="LSRX01000490">
    <property type="protein sequence ID" value="OLP95809.1"/>
    <property type="molecule type" value="Genomic_DNA"/>
</dbReference>